<evidence type="ECO:0000256" key="3">
    <source>
        <dbReference type="ARBA" id="ARBA00003485"/>
    </source>
</evidence>
<reference evidence="21 22" key="1">
    <citation type="submission" date="2023-01" db="EMBL/GenBank/DDBJ databases">
        <title>Cultivation and genomic characterization of new, ubiquitous marine nitrite-oxidizing bacteria from the Nitrospirales.</title>
        <authorList>
            <person name="Mueller A.J."/>
            <person name="Daebeler A."/>
            <person name="Herbold C.W."/>
            <person name="Kirkegaard R.H."/>
            <person name="Daims H."/>
        </authorList>
    </citation>
    <scope>NUCLEOTIDE SEQUENCE [LARGE SCALE GENOMIC DNA]</scope>
    <source>
        <strain evidence="21 22">DK</strain>
    </source>
</reference>
<dbReference type="InterPro" id="IPR030960">
    <property type="entry name" value="DHQS/DOIS_N"/>
</dbReference>
<keyword evidence="10 18" id="KW-0028">Amino-acid biosynthesis</keyword>
<evidence type="ECO:0000256" key="8">
    <source>
        <dbReference type="ARBA" id="ARBA00017684"/>
    </source>
</evidence>
<evidence type="ECO:0000256" key="12">
    <source>
        <dbReference type="ARBA" id="ARBA00022741"/>
    </source>
</evidence>
<gene>
    <name evidence="18 21" type="primary">aroB</name>
    <name evidence="21" type="ORF">PQG83_18355</name>
</gene>
<proteinExistence type="inferred from homology"/>
<dbReference type="GO" id="GO:0005737">
    <property type="term" value="C:cytoplasm"/>
    <property type="evidence" value="ECO:0007669"/>
    <property type="project" value="UniProtKB-SubCell"/>
</dbReference>
<comment type="similarity">
    <text evidence="6 18">Belongs to the sugar phosphate cyclases superfamily. Dehydroquinate synthase family.</text>
</comment>
<comment type="cofactor">
    <cofactor evidence="2 18">
        <name>NAD(+)</name>
        <dbReference type="ChEBI" id="CHEBI:57540"/>
    </cofactor>
</comment>
<dbReference type="RefSeq" id="WP_312744148.1">
    <property type="nucleotide sequence ID" value="NZ_CP116968.1"/>
</dbReference>
<evidence type="ECO:0000256" key="15">
    <source>
        <dbReference type="ARBA" id="ARBA00023141"/>
    </source>
</evidence>
<dbReference type="SUPFAM" id="SSF56796">
    <property type="entry name" value="Dehydroquinate synthase-like"/>
    <property type="match status" value="1"/>
</dbReference>
<keyword evidence="15 18" id="KW-0057">Aromatic amino acid biosynthesis</keyword>
<feature type="binding site" evidence="18">
    <location>
        <position position="271"/>
    </location>
    <ligand>
        <name>Zn(2+)</name>
        <dbReference type="ChEBI" id="CHEBI:29105"/>
    </ligand>
</feature>
<keyword evidence="12 18" id="KW-0547">Nucleotide-binding</keyword>
<dbReference type="GO" id="GO:0008652">
    <property type="term" value="P:amino acid biosynthetic process"/>
    <property type="evidence" value="ECO:0007669"/>
    <property type="project" value="UniProtKB-KW"/>
</dbReference>
<accession>A0AA96GK25</accession>
<keyword evidence="14 18" id="KW-0520">NAD</keyword>
<dbReference type="Pfam" id="PF01761">
    <property type="entry name" value="DHQ_synthase"/>
    <property type="match status" value="1"/>
</dbReference>
<feature type="binding site" evidence="18">
    <location>
        <position position="191"/>
    </location>
    <ligand>
        <name>Zn(2+)</name>
        <dbReference type="ChEBI" id="CHEBI:29105"/>
    </ligand>
</feature>
<evidence type="ECO:0000256" key="6">
    <source>
        <dbReference type="ARBA" id="ARBA00005412"/>
    </source>
</evidence>
<dbReference type="CDD" id="cd08195">
    <property type="entry name" value="DHQS"/>
    <property type="match status" value="1"/>
</dbReference>
<keyword evidence="13 18" id="KW-0862">Zinc</keyword>
<dbReference type="GO" id="GO:0000166">
    <property type="term" value="F:nucleotide binding"/>
    <property type="evidence" value="ECO:0007669"/>
    <property type="project" value="UniProtKB-KW"/>
</dbReference>
<dbReference type="InterPro" id="IPR056179">
    <property type="entry name" value="DHQS_C"/>
</dbReference>
<sequence>MKTSEFSKHVPVSLGDRSYQVLIQPQILPQIGRVLQDVGLSGRVAIVTNPVVNELYGRVVSRALKRCGFSPFLVVIPDGEKAKSMYWLSKILDELVTQRLERQEIVLALGGGVVGDVAGFAASVYLRGVSFVQVPTTLVAQVDSSVGGKTGVNHPMGKNLIGAFYQPRVVVIDPQTLQSLPKREWVAGLAEVIKYGMIADPKFFEYLEQHVDDLREQAEDVIPTVIRRCCEIKAEVVGGDERESGRRRILNYGHTVGHALETWGRYRTWIHGEAVGIGMVQEAAMAHFLGLCTKELVERQRDLIQDVGLPVAMPSMTFLDLWGAMQHDKKVVKGQINCVVPTTIGKVKVVPLVRQRIRQWFTASQSSRGKRLEPVPQAVSRPHLSKKK</sequence>
<comment type="catalytic activity">
    <reaction evidence="1 18">
        <text>7-phospho-2-dehydro-3-deoxy-D-arabino-heptonate = 3-dehydroquinate + phosphate</text>
        <dbReference type="Rhea" id="RHEA:21968"/>
        <dbReference type="ChEBI" id="CHEBI:32364"/>
        <dbReference type="ChEBI" id="CHEBI:43474"/>
        <dbReference type="ChEBI" id="CHEBI:58394"/>
        <dbReference type="EC" id="4.2.3.4"/>
    </reaction>
</comment>
<evidence type="ECO:0000256" key="5">
    <source>
        <dbReference type="ARBA" id="ARBA00004661"/>
    </source>
</evidence>
<evidence type="ECO:0000256" key="13">
    <source>
        <dbReference type="ARBA" id="ARBA00022833"/>
    </source>
</evidence>
<comment type="subcellular location">
    <subcellularLocation>
        <location evidence="4 18">Cytoplasm</location>
    </subcellularLocation>
</comment>
<dbReference type="AlphaFoldDB" id="A0AA96GK25"/>
<feature type="binding site" evidence="18">
    <location>
        <begin position="136"/>
        <end position="137"/>
    </location>
    <ligand>
        <name>NAD(+)</name>
        <dbReference type="ChEBI" id="CHEBI:57540"/>
    </ligand>
</feature>
<evidence type="ECO:0000256" key="9">
    <source>
        <dbReference type="ARBA" id="ARBA00022490"/>
    </source>
</evidence>
<feature type="domain" description="3-dehydroquinate synthase C-terminal" evidence="20">
    <location>
        <begin position="188"/>
        <end position="331"/>
    </location>
</feature>
<feature type="binding site" evidence="18">
    <location>
        <position position="158"/>
    </location>
    <ligand>
        <name>NAD(+)</name>
        <dbReference type="ChEBI" id="CHEBI:57540"/>
    </ligand>
</feature>
<dbReference type="InterPro" id="IPR030963">
    <property type="entry name" value="DHQ_synth_fam"/>
</dbReference>
<evidence type="ECO:0000256" key="16">
    <source>
        <dbReference type="ARBA" id="ARBA00023239"/>
    </source>
</evidence>
<dbReference type="NCBIfam" id="TIGR01357">
    <property type="entry name" value="aroB"/>
    <property type="match status" value="1"/>
</dbReference>
<keyword evidence="17 18" id="KW-0170">Cobalt</keyword>
<comment type="caution">
    <text evidence="18">Lacks conserved residue(s) required for the propagation of feature annotation.</text>
</comment>
<evidence type="ECO:0000313" key="21">
    <source>
        <dbReference type="EMBL" id="WNM61685.1"/>
    </source>
</evidence>
<dbReference type="Pfam" id="PF24621">
    <property type="entry name" value="DHQS_C"/>
    <property type="match status" value="1"/>
</dbReference>
<keyword evidence="9 18" id="KW-0963">Cytoplasm</keyword>
<evidence type="ECO:0000256" key="7">
    <source>
        <dbReference type="ARBA" id="ARBA00013031"/>
    </source>
</evidence>
<dbReference type="InterPro" id="IPR016037">
    <property type="entry name" value="DHQ_synth_AroB"/>
</dbReference>
<protein>
    <recommendedName>
        <fullName evidence="8 18">3-dehydroquinate synthase</fullName>
        <shortName evidence="18">DHQS</shortName>
        <ecNumber evidence="7 18">4.2.3.4</ecNumber>
    </recommendedName>
</protein>
<evidence type="ECO:0000256" key="4">
    <source>
        <dbReference type="ARBA" id="ARBA00004496"/>
    </source>
</evidence>
<keyword evidence="16 18" id="KW-0456">Lyase</keyword>
<name>A0AA96GK25_9BACT</name>
<evidence type="ECO:0000256" key="1">
    <source>
        <dbReference type="ARBA" id="ARBA00001393"/>
    </source>
</evidence>
<dbReference type="Gene3D" id="1.20.1090.10">
    <property type="entry name" value="Dehydroquinate synthase-like - alpha domain"/>
    <property type="match status" value="1"/>
</dbReference>
<organism evidence="21 22">
    <name type="scientific">Candidatus Nitrospira neomarina</name>
    <dbReference type="NCBI Taxonomy" id="3020899"/>
    <lineage>
        <taxon>Bacteria</taxon>
        <taxon>Pseudomonadati</taxon>
        <taxon>Nitrospirota</taxon>
        <taxon>Nitrospiria</taxon>
        <taxon>Nitrospirales</taxon>
        <taxon>Nitrospiraceae</taxon>
        <taxon>Nitrospira</taxon>
    </lineage>
</organism>
<evidence type="ECO:0000259" key="20">
    <source>
        <dbReference type="Pfam" id="PF24621"/>
    </source>
</evidence>
<comment type="pathway">
    <text evidence="5 18">Metabolic intermediate biosynthesis; chorismate biosynthesis; chorismate from D-erythrose 4-phosphate and phosphoenolpyruvate: step 2/7.</text>
</comment>
<dbReference type="GO" id="GO:0009073">
    <property type="term" value="P:aromatic amino acid family biosynthetic process"/>
    <property type="evidence" value="ECO:0007669"/>
    <property type="project" value="UniProtKB-KW"/>
</dbReference>
<keyword evidence="22" id="KW-1185">Reference proteome</keyword>
<comment type="cofactor">
    <cofactor evidence="18">
        <name>Co(2+)</name>
        <dbReference type="ChEBI" id="CHEBI:48828"/>
    </cofactor>
    <cofactor evidence="18">
        <name>Zn(2+)</name>
        <dbReference type="ChEBI" id="CHEBI:29105"/>
    </cofactor>
    <text evidence="18">Binds 1 divalent metal cation per subunit. Can use either Co(2+) or Zn(2+).</text>
</comment>
<dbReference type="EC" id="4.2.3.4" evidence="7 18"/>
<dbReference type="EMBL" id="CP116968">
    <property type="protein sequence ID" value="WNM61685.1"/>
    <property type="molecule type" value="Genomic_DNA"/>
</dbReference>
<feature type="binding site" evidence="18">
    <location>
        <begin position="112"/>
        <end position="116"/>
    </location>
    <ligand>
        <name>NAD(+)</name>
        <dbReference type="ChEBI" id="CHEBI:57540"/>
    </ligand>
</feature>
<dbReference type="HAMAP" id="MF_00110">
    <property type="entry name" value="DHQ_synthase"/>
    <property type="match status" value="1"/>
</dbReference>
<dbReference type="KEGG" id="nneo:PQG83_18355"/>
<feature type="binding site" evidence="18">
    <location>
        <begin position="78"/>
        <end position="83"/>
    </location>
    <ligand>
        <name>NAD(+)</name>
        <dbReference type="ChEBI" id="CHEBI:57540"/>
    </ligand>
</feature>
<evidence type="ECO:0000313" key="22">
    <source>
        <dbReference type="Proteomes" id="UP001302494"/>
    </source>
</evidence>
<dbReference type="GO" id="GO:0009423">
    <property type="term" value="P:chorismate biosynthetic process"/>
    <property type="evidence" value="ECO:0007669"/>
    <property type="project" value="UniProtKB-UniRule"/>
</dbReference>
<dbReference type="PANTHER" id="PTHR43622:SF7">
    <property type="entry name" value="3-DEHYDROQUINATE SYNTHASE, CHLOROPLASTIC"/>
    <property type="match status" value="1"/>
</dbReference>
<dbReference type="PIRSF" id="PIRSF001455">
    <property type="entry name" value="DHQ_synth"/>
    <property type="match status" value="1"/>
</dbReference>
<feature type="binding site" evidence="18">
    <location>
        <position position="149"/>
    </location>
    <ligand>
        <name>NAD(+)</name>
        <dbReference type="ChEBI" id="CHEBI:57540"/>
    </ligand>
</feature>
<dbReference type="Gene3D" id="3.40.50.1970">
    <property type="match status" value="1"/>
</dbReference>
<dbReference type="InterPro" id="IPR050071">
    <property type="entry name" value="Dehydroquinate_synthase"/>
</dbReference>
<dbReference type="Proteomes" id="UP001302494">
    <property type="component" value="Chromosome"/>
</dbReference>
<feature type="binding site" evidence="18">
    <location>
        <position position="254"/>
    </location>
    <ligand>
        <name>Zn(2+)</name>
        <dbReference type="ChEBI" id="CHEBI:29105"/>
    </ligand>
</feature>
<evidence type="ECO:0000256" key="14">
    <source>
        <dbReference type="ARBA" id="ARBA00023027"/>
    </source>
</evidence>
<evidence type="ECO:0000259" key="19">
    <source>
        <dbReference type="Pfam" id="PF01761"/>
    </source>
</evidence>
<evidence type="ECO:0000256" key="17">
    <source>
        <dbReference type="ARBA" id="ARBA00023285"/>
    </source>
</evidence>
<evidence type="ECO:0000256" key="2">
    <source>
        <dbReference type="ARBA" id="ARBA00001911"/>
    </source>
</evidence>
<evidence type="ECO:0000256" key="10">
    <source>
        <dbReference type="ARBA" id="ARBA00022605"/>
    </source>
</evidence>
<keyword evidence="11 18" id="KW-0479">Metal-binding</keyword>
<dbReference type="GO" id="GO:0046872">
    <property type="term" value="F:metal ion binding"/>
    <property type="evidence" value="ECO:0007669"/>
    <property type="project" value="UniProtKB-KW"/>
</dbReference>
<dbReference type="FunFam" id="3.40.50.1970:FF:000001">
    <property type="entry name" value="3-dehydroquinate synthase"/>
    <property type="match status" value="1"/>
</dbReference>
<comment type="function">
    <text evidence="3 18">Catalyzes the conversion of 3-deoxy-D-arabino-heptulosonate 7-phosphate (DAHP) to dehydroquinate (DHQ).</text>
</comment>
<evidence type="ECO:0000256" key="11">
    <source>
        <dbReference type="ARBA" id="ARBA00022723"/>
    </source>
</evidence>
<feature type="domain" description="3-dehydroquinate synthase N-terminal" evidence="19">
    <location>
        <begin position="74"/>
        <end position="185"/>
    </location>
</feature>
<dbReference type="PANTHER" id="PTHR43622">
    <property type="entry name" value="3-DEHYDROQUINATE SYNTHASE"/>
    <property type="match status" value="1"/>
</dbReference>
<evidence type="ECO:0000256" key="18">
    <source>
        <dbReference type="HAMAP-Rule" id="MF_00110"/>
    </source>
</evidence>
<dbReference type="GO" id="GO:0003856">
    <property type="term" value="F:3-dehydroquinate synthase activity"/>
    <property type="evidence" value="ECO:0007669"/>
    <property type="project" value="UniProtKB-UniRule"/>
</dbReference>